<evidence type="ECO:0000256" key="1">
    <source>
        <dbReference type="ARBA" id="ARBA00011738"/>
    </source>
</evidence>
<dbReference type="PANTHER" id="PTHR33178:SF10">
    <property type="entry name" value="STRESS-RESPONSE A_B BARREL DOMAIN-CONTAINING PROTEIN"/>
    <property type="match status" value="1"/>
</dbReference>
<name>A0A8H7VSN6_9FUNG</name>
<dbReference type="InterPro" id="IPR044662">
    <property type="entry name" value="HS1/DABB1-like"/>
</dbReference>
<evidence type="ECO:0000259" key="2">
    <source>
        <dbReference type="PROSITE" id="PS51502"/>
    </source>
</evidence>
<dbReference type="Proteomes" id="UP000613177">
    <property type="component" value="Unassembled WGS sequence"/>
</dbReference>
<comment type="caution">
    <text evidence="3">The sequence shown here is derived from an EMBL/GenBank/DDBJ whole genome shotgun (WGS) entry which is preliminary data.</text>
</comment>
<keyword evidence="4" id="KW-1185">Reference proteome</keyword>
<proteinExistence type="predicted"/>
<comment type="subunit">
    <text evidence="1">Homodimer.</text>
</comment>
<dbReference type="Gene3D" id="3.30.70.100">
    <property type="match status" value="1"/>
</dbReference>
<accession>A0A8H7VSN6</accession>
<sequence length="93" mass="10803">KKVLVKFKPEITEEAKQQTIKDVLALKDTIPEITIASAGKNFTDRAKGYEYGWVVELEKKEDLPIYANHQSHLDFLSNYKSTFEDILAFDYEF</sequence>
<dbReference type="AlphaFoldDB" id="A0A8H7VSN6"/>
<feature type="non-terminal residue" evidence="3">
    <location>
        <position position="1"/>
    </location>
</feature>
<dbReference type="SMART" id="SM00886">
    <property type="entry name" value="Dabb"/>
    <property type="match status" value="1"/>
</dbReference>
<gene>
    <name evidence="3" type="ORF">INT48_005019</name>
</gene>
<dbReference type="EMBL" id="JAEPRE010000087">
    <property type="protein sequence ID" value="KAG2233181.1"/>
    <property type="molecule type" value="Genomic_DNA"/>
</dbReference>
<dbReference type="PANTHER" id="PTHR33178">
    <property type="match status" value="1"/>
</dbReference>
<dbReference type="Pfam" id="PF07876">
    <property type="entry name" value="Dabb"/>
    <property type="match status" value="1"/>
</dbReference>
<dbReference type="InterPro" id="IPR013097">
    <property type="entry name" value="Dabb"/>
</dbReference>
<dbReference type="SUPFAM" id="SSF54909">
    <property type="entry name" value="Dimeric alpha+beta barrel"/>
    <property type="match status" value="1"/>
</dbReference>
<evidence type="ECO:0000313" key="3">
    <source>
        <dbReference type="EMBL" id="KAG2233181.1"/>
    </source>
</evidence>
<dbReference type="InterPro" id="IPR011008">
    <property type="entry name" value="Dimeric_a/b-barrel"/>
</dbReference>
<feature type="domain" description="Stress-response A/B barrel" evidence="2">
    <location>
        <begin position="1"/>
        <end position="91"/>
    </location>
</feature>
<reference evidence="3" key="1">
    <citation type="submission" date="2021-01" db="EMBL/GenBank/DDBJ databases">
        <title>Metabolic potential, ecology and presence of endohyphal bacteria is reflected in genomic diversity of Mucoromycotina.</title>
        <authorList>
            <person name="Muszewska A."/>
            <person name="Okrasinska A."/>
            <person name="Steczkiewicz K."/>
            <person name="Drgas O."/>
            <person name="Orlowska M."/>
            <person name="Perlinska-Lenart U."/>
            <person name="Aleksandrzak-Piekarczyk T."/>
            <person name="Szatraj K."/>
            <person name="Zielenkiewicz U."/>
            <person name="Pilsyk S."/>
            <person name="Malc E."/>
            <person name="Mieczkowski P."/>
            <person name="Kruszewska J.S."/>
            <person name="Biernat P."/>
            <person name="Pawlowska J."/>
        </authorList>
    </citation>
    <scope>NUCLEOTIDE SEQUENCE</scope>
    <source>
        <strain evidence="3">WA0000018081</strain>
    </source>
</reference>
<organism evidence="3 4">
    <name type="scientific">Thamnidium elegans</name>
    <dbReference type="NCBI Taxonomy" id="101142"/>
    <lineage>
        <taxon>Eukaryota</taxon>
        <taxon>Fungi</taxon>
        <taxon>Fungi incertae sedis</taxon>
        <taxon>Mucoromycota</taxon>
        <taxon>Mucoromycotina</taxon>
        <taxon>Mucoromycetes</taxon>
        <taxon>Mucorales</taxon>
        <taxon>Mucorineae</taxon>
        <taxon>Mucoraceae</taxon>
        <taxon>Thamnidium</taxon>
    </lineage>
</organism>
<protein>
    <recommendedName>
        <fullName evidence="2">Stress-response A/B barrel domain-containing protein</fullName>
    </recommendedName>
</protein>
<evidence type="ECO:0000313" key="4">
    <source>
        <dbReference type="Proteomes" id="UP000613177"/>
    </source>
</evidence>
<dbReference type="PROSITE" id="PS51502">
    <property type="entry name" value="S_R_A_B_BARREL"/>
    <property type="match status" value="1"/>
</dbReference>